<dbReference type="SUPFAM" id="SSF63748">
    <property type="entry name" value="Tudor/PWWP/MBT"/>
    <property type="match status" value="5"/>
</dbReference>
<dbReference type="PROSITE" id="PS00518">
    <property type="entry name" value="ZF_RING_1"/>
    <property type="match status" value="1"/>
</dbReference>
<feature type="region of interest" description="Disordered" evidence="5">
    <location>
        <begin position="1110"/>
        <end position="1147"/>
    </location>
</feature>
<dbReference type="InterPro" id="IPR002999">
    <property type="entry name" value="Tudor"/>
</dbReference>
<feature type="domain" description="Tudor" evidence="7">
    <location>
        <begin position="1230"/>
        <end position="1287"/>
    </location>
</feature>
<dbReference type="Pfam" id="PF00567">
    <property type="entry name" value="TUDOR"/>
    <property type="match status" value="4"/>
</dbReference>
<dbReference type="Gene3D" id="3.30.40.10">
    <property type="entry name" value="Zinc/RING finger domain, C3HC4 (zinc finger)"/>
    <property type="match status" value="1"/>
</dbReference>
<dbReference type="Ensembl" id="ENSKMAT00000018243.1">
    <property type="protein sequence ID" value="ENSKMAP00000017992.1"/>
    <property type="gene ID" value="ENSKMAG00000013403.1"/>
</dbReference>
<dbReference type="SUPFAM" id="SSF57850">
    <property type="entry name" value="RING/U-box"/>
    <property type="match status" value="1"/>
</dbReference>
<sequence length="1604" mass="178673">MMDVGDSPSAVICKLCGETFTLPEHEVDGNLPRALLCGHIFCTNCLLSIQYDGVIRCTDCEVESTLPETGVYGLQEESRIIGLIYSAKMNKMRSLRCDKSRGHRKNRLSPSGDINTGDIEQPADVEKIKKTVDEALVRAAENLIQLEHINETLTAGLSEQGKRERVRLEMEIKQASDKALHAVQKWKDLQLNQLTKLEEQSSTRKAAVSQVQERIKTLETAMQMAREVRRFPFLEQYCILDKVLETLQAPVDDSSFDMKCIAVGTGMSCVFRSENVSQCLTLSLKMEISSSNSLSMSPPKNYQTRISNKKSPLKQLEGEDSSCISATNSKLSSPQEQGQENSGADCLSSHGSPSSSRACSRISLSHHDSFFDLNSPDVIVEELLDEEQEQGFPGVVKGVPLTGPELANVKWRKQRKEIALPPNKRNVNQWVVLTHVVNPSHFYVHYVAEKREGKILSKKINQLCFGDGCCFAQKDAVESGSLIFVKWKDGLWCRTRVCEVLQKGCMEAVKTCPVTRLASLRVFFPDYGFTKSITLQNEEGTAESTLKSLNNHLRKASEAVNVKLRHFAPQAIRCSLKDLVPYDLTKGWSKESKVEFYNVIGSAAVVMKILGQDRDSLLVDLKKAPMEQSSDVPISIREYLVFIEVARFYAPVTLGRSPLLYYSPVHPKTNTKLDAVVSHINNPADFYIQLVDNRESLLLSAKLQDCYNAATVFADDELNIYCPVIGQACVARFDDKLWYRAQVIGHPGEKKVEVLYVDFGNKTILSVSDLRKIKDEFFALPAMAIHCCLADVVPVDGEEWSEACTNRFTSLAHQQLVTIVATAKVPKNHPVPIRLLKGGRHELKTNISELLVKEELAAFKKGLKPKNAKSFGDDSAVWDPPLDLSSAAEVDSVNQIITEEQNEKPLEFQPQLKLPDNLKDIKVRVSHTNSPSSFYVQLADFDSHLKRICEAVKQECARMEPQDVAWKADMFCAAHINGVWERGQICADVTSSNKAEVKRCDHGNSVKLHVSNLRPLPPSLIGSLALECTLNDIRPAGGRSVWTDTACDLFSYYLTGASALMTVKVVTDEHPVPVTLLRSNKKGEFISIADFLVSEGLALKERKPRADVVNELKQTETQPPVSDEIQTNSTTENSSPPPVSSTFSSGSSVVSISIPPKPTPRLIMSAEKVKTSLYHPPELPCLGPIQITVSAVGDDGLIYVRTQNAEYHLEQLREKIQQSMKTLPRQKPYTWKSVQGCAVIGPDMLWYRGQLLELQGGHVKVQYVDYGLVENIPVVHVYPVLLCVDVPQLCVSCHLLGINPVGGRWQRDAVALMRELLLNRSLDLQVVELPAEPREPLTVELFLDGLSLSQILCHHKHATMNQSPSPQKALTVMPPAPVLDDWDINTKGLLGPEEPVLGPFVDPNLPQKGERFKVRVKHLWTPNELFLWPLEEMACLEVEGETLDEALTRINANNHLLQQLTSFPFGAPCLAEYSDGNYYRARLMKITSVEPVLILVQHVDFGSDDTLPPNKLRQMPAELLQFPSQALKVKVTGFKAPAVSWNEDVLPYSPKWSVKAVKEMLDLLHSNITATIVSREPELKVQLYDEDGELVHLPLLSSGLAELD</sequence>
<feature type="domain" description="RING-type" evidence="6">
    <location>
        <begin position="13"/>
        <end position="61"/>
    </location>
</feature>
<dbReference type="Proteomes" id="UP000264800">
    <property type="component" value="Unplaced"/>
</dbReference>
<dbReference type="CTD" id="56163"/>
<dbReference type="GeneTree" id="ENSGT00940000157559"/>
<feature type="compositionally biased region" description="Polar residues" evidence="5">
    <location>
        <begin position="1115"/>
        <end position="1133"/>
    </location>
</feature>
<feature type="domain" description="Tudor" evidence="7">
    <location>
        <begin position="722"/>
        <end position="780"/>
    </location>
</feature>
<dbReference type="InterPro" id="IPR017907">
    <property type="entry name" value="Znf_RING_CS"/>
</dbReference>
<keyword evidence="9" id="KW-1185">Reference proteome</keyword>
<keyword evidence="2 4" id="KW-0863">Zinc-finger</keyword>
<evidence type="ECO:0000313" key="8">
    <source>
        <dbReference type="Ensembl" id="ENSKMAP00000017992.1"/>
    </source>
</evidence>
<evidence type="ECO:0000256" key="5">
    <source>
        <dbReference type="SAM" id="MobiDB-lite"/>
    </source>
</evidence>
<protein>
    <submittedName>
        <fullName evidence="8">Ring finger protein 17</fullName>
    </submittedName>
</protein>
<accession>A0A3Q3G0I1</accession>
<dbReference type="SMART" id="SM00333">
    <property type="entry name" value="TUDOR"/>
    <property type="match status" value="5"/>
</dbReference>
<proteinExistence type="predicted"/>
<feature type="domain" description="Tudor" evidence="7">
    <location>
        <begin position="965"/>
        <end position="1023"/>
    </location>
</feature>
<dbReference type="PANTHER" id="PTHR16442:SF1">
    <property type="entry name" value="RING FINGER PROTEIN 17"/>
    <property type="match status" value="1"/>
</dbReference>
<feature type="domain" description="Tudor" evidence="7">
    <location>
        <begin position="1462"/>
        <end position="1522"/>
    </location>
</feature>
<feature type="region of interest" description="Disordered" evidence="5">
    <location>
        <begin position="99"/>
        <end position="120"/>
    </location>
</feature>
<dbReference type="PROSITE" id="PS50089">
    <property type="entry name" value="ZF_RING_2"/>
    <property type="match status" value="1"/>
</dbReference>
<feature type="compositionally biased region" description="Polar residues" evidence="5">
    <location>
        <begin position="322"/>
        <end position="342"/>
    </location>
</feature>
<evidence type="ECO:0000259" key="6">
    <source>
        <dbReference type="PROSITE" id="PS50089"/>
    </source>
</evidence>
<dbReference type="STRING" id="37003.ENSKMAP00000017992"/>
<evidence type="ECO:0000256" key="1">
    <source>
        <dbReference type="ARBA" id="ARBA00022723"/>
    </source>
</evidence>
<dbReference type="KEGG" id="kmr:108244183"/>
<dbReference type="GO" id="GO:0008270">
    <property type="term" value="F:zinc ion binding"/>
    <property type="evidence" value="ECO:0007669"/>
    <property type="project" value="UniProtKB-KW"/>
</dbReference>
<dbReference type="OMA" id="HCAVKVP"/>
<dbReference type="PROSITE" id="PS50304">
    <property type="entry name" value="TUDOR"/>
    <property type="match status" value="4"/>
</dbReference>
<keyword evidence="3" id="KW-0862">Zinc</keyword>
<dbReference type="PANTHER" id="PTHR16442">
    <property type="entry name" value="RING FINGER PROTEIN 17"/>
    <property type="match status" value="1"/>
</dbReference>
<organism evidence="8 9">
    <name type="scientific">Kryptolebias marmoratus</name>
    <name type="common">Mangrove killifish</name>
    <name type="synonym">Rivulus marmoratus</name>
    <dbReference type="NCBI Taxonomy" id="37003"/>
    <lineage>
        <taxon>Eukaryota</taxon>
        <taxon>Metazoa</taxon>
        <taxon>Chordata</taxon>
        <taxon>Craniata</taxon>
        <taxon>Vertebrata</taxon>
        <taxon>Euteleostomi</taxon>
        <taxon>Actinopterygii</taxon>
        <taxon>Neopterygii</taxon>
        <taxon>Teleostei</taxon>
        <taxon>Neoteleostei</taxon>
        <taxon>Acanthomorphata</taxon>
        <taxon>Ovalentaria</taxon>
        <taxon>Atherinomorphae</taxon>
        <taxon>Cyprinodontiformes</taxon>
        <taxon>Rivulidae</taxon>
        <taxon>Kryptolebias</taxon>
    </lineage>
</organism>
<dbReference type="Gene3D" id="2.30.30.140">
    <property type="match status" value="5"/>
</dbReference>
<evidence type="ECO:0000256" key="2">
    <source>
        <dbReference type="ARBA" id="ARBA00022771"/>
    </source>
</evidence>
<dbReference type="OrthoDB" id="5800423at2759"/>
<dbReference type="Gene3D" id="2.40.50.90">
    <property type="match status" value="5"/>
</dbReference>
<evidence type="ECO:0000313" key="9">
    <source>
        <dbReference type="Proteomes" id="UP000264800"/>
    </source>
</evidence>
<reference evidence="8" key="2">
    <citation type="submission" date="2025-09" db="UniProtKB">
        <authorList>
            <consortium name="Ensembl"/>
        </authorList>
    </citation>
    <scope>IDENTIFICATION</scope>
</reference>
<evidence type="ECO:0000259" key="7">
    <source>
        <dbReference type="PROSITE" id="PS50304"/>
    </source>
</evidence>
<dbReference type="RefSeq" id="XP_017285627.1">
    <property type="nucleotide sequence ID" value="XM_017430138.3"/>
</dbReference>
<evidence type="ECO:0000256" key="3">
    <source>
        <dbReference type="ARBA" id="ARBA00022833"/>
    </source>
</evidence>
<feature type="compositionally biased region" description="Low complexity" evidence="5">
    <location>
        <begin position="291"/>
        <end position="301"/>
    </location>
</feature>
<evidence type="ECO:0000256" key="4">
    <source>
        <dbReference type="PROSITE-ProRule" id="PRU00175"/>
    </source>
</evidence>
<dbReference type="InterPro" id="IPR001841">
    <property type="entry name" value="Znf_RING"/>
</dbReference>
<dbReference type="InterPro" id="IPR035437">
    <property type="entry name" value="SNase_OB-fold_sf"/>
</dbReference>
<dbReference type="GeneID" id="108244183"/>
<feature type="region of interest" description="Disordered" evidence="5">
    <location>
        <begin position="291"/>
        <end position="350"/>
    </location>
</feature>
<name>A0A3Q3G0I1_KRYMA</name>
<keyword evidence="1" id="KW-0479">Metal-binding</keyword>
<reference evidence="8" key="1">
    <citation type="submission" date="2025-08" db="UniProtKB">
        <authorList>
            <consortium name="Ensembl"/>
        </authorList>
    </citation>
    <scope>IDENTIFICATION</scope>
</reference>
<dbReference type="InterPro" id="IPR013083">
    <property type="entry name" value="Znf_RING/FYVE/PHD"/>
</dbReference>